<name>A0A7J5API7_9FLAO</name>
<dbReference type="InterPro" id="IPR036388">
    <property type="entry name" value="WH-like_DNA-bd_sf"/>
</dbReference>
<dbReference type="Proteomes" id="UP000467305">
    <property type="component" value="Unassembled WGS sequence"/>
</dbReference>
<dbReference type="PANTHER" id="PTHR30432">
    <property type="entry name" value="TRANSCRIPTIONAL REGULATOR MODE"/>
    <property type="match status" value="1"/>
</dbReference>
<evidence type="ECO:0000313" key="1">
    <source>
        <dbReference type="EMBL" id="KAB1159519.1"/>
    </source>
</evidence>
<organism evidence="1 2">
    <name type="scientific">Tenacibaculum aiptasiae</name>
    <dbReference type="NCBI Taxonomy" id="426481"/>
    <lineage>
        <taxon>Bacteria</taxon>
        <taxon>Pseudomonadati</taxon>
        <taxon>Bacteroidota</taxon>
        <taxon>Flavobacteriia</taxon>
        <taxon>Flavobacteriales</taxon>
        <taxon>Flavobacteriaceae</taxon>
        <taxon>Tenacibaculum</taxon>
    </lineage>
</organism>
<dbReference type="InterPro" id="IPR051815">
    <property type="entry name" value="Molybdate_resp_trans_reg"/>
</dbReference>
<dbReference type="AlphaFoldDB" id="A0A7J5API7"/>
<proteinExistence type="predicted"/>
<dbReference type="InterPro" id="IPR036390">
    <property type="entry name" value="WH_DNA-bd_sf"/>
</dbReference>
<dbReference type="SUPFAM" id="SSF46785">
    <property type="entry name" value="Winged helix' DNA-binding domain"/>
    <property type="match status" value="1"/>
</dbReference>
<dbReference type="RefSeq" id="WP_150898741.1">
    <property type="nucleotide sequence ID" value="NZ_WAAU01000008.1"/>
</dbReference>
<gene>
    <name evidence="1" type="ORF">F7018_04195</name>
</gene>
<evidence type="ECO:0000313" key="2">
    <source>
        <dbReference type="Proteomes" id="UP000467305"/>
    </source>
</evidence>
<dbReference type="EMBL" id="WAAU01000008">
    <property type="protein sequence ID" value="KAB1159519.1"/>
    <property type="molecule type" value="Genomic_DNA"/>
</dbReference>
<dbReference type="OrthoDB" id="9805928at2"/>
<protein>
    <submittedName>
        <fullName evidence="1">LysR family transcriptional regulator</fullName>
    </submittedName>
</protein>
<accession>A0A7J5API7</accession>
<dbReference type="PANTHER" id="PTHR30432:SF1">
    <property type="entry name" value="DNA-BINDING TRANSCRIPTIONAL DUAL REGULATOR MODE"/>
    <property type="match status" value="1"/>
</dbReference>
<dbReference type="Gene3D" id="1.10.10.10">
    <property type="entry name" value="Winged helix-like DNA-binding domain superfamily/Winged helix DNA-binding domain"/>
    <property type="match status" value="1"/>
</dbReference>
<comment type="caution">
    <text evidence="1">The sequence shown here is derived from an EMBL/GenBank/DDBJ whole genome shotgun (WGS) entry which is preliminary data.</text>
</comment>
<sequence length="113" mass="12972">MIYKIKSRIWIEAENKMFLGEGRIKLLKSIHRTNSISKSAKELGMSYKKAWNLIDSVNKSNHKPIVIKSTGGSKGGGTKLTPYGKKMIDIFDTINMNCWKYLDKQLKKLHEID</sequence>
<keyword evidence="2" id="KW-1185">Reference proteome</keyword>
<reference evidence="1 2" key="1">
    <citation type="submission" date="2019-09" db="EMBL/GenBank/DDBJ databases">
        <authorList>
            <person name="Cao W.R."/>
        </authorList>
    </citation>
    <scope>NUCLEOTIDE SEQUENCE [LARGE SCALE GENOMIC DNA]</scope>
    <source>
        <strain evidence="2">a4</strain>
    </source>
</reference>